<comment type="caution">
    <text evidence="1">The sequence shown here is derived from an EMBL/GenBank/DDBJ whole genome shotgun (WGS) entry which is preliminary data.</text>
</comment>
<name>A0A9P8T9U8_9ASCO</name>
<organism evidence="1 2">
    <name type="scientific">Wickerhamomyces mucosus</name>
    <dbReference type="NCBI Taxonomy" id="1378264"/>
    <lineage>
        <taxon>Eukaryota</taxon>
        <taxon>Fungi</taxon>
        <taxon>Dikarya</taxon>
        <taxon>Ascomycota</taxon>
        <taxon>Saccharomycotina</taxon>
        <taxon>Saccharomycetes</taxon>
        <taxon>Phaffomycetales</taxon>
        <taxon>Wickerhamomycetaceae</taxon>
        <taxon>Wickerhamomyces</taxon>
    </lineage>
</organism>
<gene>
    <name evidence="1" type="ORF">WICMUC_004738</name>
</gene>
<dbReference type="Proteomes" id="UP000769528">
    <property type="component" value="Unassembled WGS sequence"/>
</dbReference>
<reference evidence="1" key="2">
    <citation type="submission" date="2021-01" db="EMBL/GenBank/DDBJ databases">
        <authorList>
            <person name="Schikora-Tamarit M.A."/>
        </authorList>
    </citation>
    <scope>NUCLEOTIDE SEQUENCE</scope>
    <source>
        <strain evidence="1">CBS6341</strain>
    </source>
</reference>
<keyword evidence="2" id="KW-1185">Reference proteome</keyword>
<evidence type="ECO:0000313" key="2">
    <source>
        <dbReference type="Proteomes" id="UP000769528"/>
    </source>
</evidence>
<accession>A0A9P8T9U8</accession>
<dbReference type="EMBL" id="JAEUBF010001283">
    <property type="protein sequence ID" value="KAH3671221.1"/>
    <property type="molecule type" value="Genomic_DNA"/>
</dbReference>
<reference evidence="1" key="1">
    <citation type="journal article" date="2021" name="Open Biol.">
        <title>Shared evolutionary footprints suggest mitochondrial oxidative damage underlies multiple complex I losses in fungi.</title>
        <authorList>
            <person name="Schikora-Tamarit M.A."/>
            <person name="Marcet-Houben M."/>
            <person name="Nosek J."/>
            <person name="Gabaldon T."/>
        </authorList>
    </citation>
    <scope>NUCLEOTIDE SEQUENCE</scope>
    <source>
        <strain evidence="1">CBS6341</strain>
    </source>
</reference>
<sequence length="168" mass="17127">MFGRLVSVHSELVVTHVTDLALAGDAGLSDTAEMVELGCIVLGSLVADTVAGIVAGTVAGTVAGIVVYAVEGDIVSVLTLVGLKFVDLDLVELASVDLALSVLSSVDLTLVEQISVEDSFGSYDFVVGTVADSAAVAVALEGMGFDKHYLVEHVLFVSVGKVVGFGDL</sequence>
<evidence type="ECO:0000313" key="1">
    <source>
        <dbReference type="EMBL" id="KAH3671221.1"/>
    </source>
</evidence>
<proteinExistence type="predicted"/>
<dbReference type="AlphaFoldDB" id="A0A9P8T9U8"/>
<protein>
    <submittedName>
        <fullName evidence="1">Uncharacterized protein</fullName>
    </submittedName>
</protein>